<evidence type="ECO:0000256" key="1">
    <source>
        <dbReference type="SAM" id="MobiDB-lite"/>
    </source>
</evidence>
<dbReference type="Proteomes" id="UP001056035">
    <property type="component" value="Chromosome"/>
</dbReference>
<feature type="compositionally biased region" description="Low complexity" evidence="1">
    <location>
        <begin position="150"/>
        <end position="160"/>
    </location>
</feature>
<accession>A0ABY5DL70</accession>
<evidence type="ECO:0000313" key="2">
    <source>
        <dbReference type="EMBL" id="UTI62555.1"/>
    </source>
</evidence>
<organism evidence="2 3">
    <name type="scientific">Paraconexibacter antarcticus</name>
    <dbReference type="NCBI Taxonomy" id="2949664"/>
    <lineage>
        <taxon>Bacteria</taxon>
        <taxon>Bacillati</taxon>
        <taxon>Actinomycetota</taxon>
        <taxon>Thermoleophilia</taxon>
        <taxon>Solirubrobacterales</taxon>
        <taxon>Paraconexibacteraceae</taxon>
        <taxon>Paraconexibacter</taxon>
    </lineage>
</organism>
<feature type="compositionally biased region" description="Low complexity" evidence="1">
    <location>
        <begin position="109"/>
        <end position="144"/>
    </location>
</feature>
<dbReference type="RefSeq" id="WP_254569292.1">
    <property type="nucleotide sequence ID" value="NZ_CP098502.1"/>
</dbReference>
<proteinExistence type="predicted"/>
<name>A0ABY5DL70_9ACTN</name>
<sequence>MSFFQNLWRDLVEKRLWPVAAALVVAAVAIPLLIGGGSSDTAAAPAPLPGEQEAALVPSTPQVTVAGAPSDVARSRAGASRDPFKPLVFAKAPKAAVATSATGAASTVATAATSSSTKPATSGGSTPTAGSTSTGSSSSSSSGSSGSGSSGTATTVTPKVTTPATVKPSLTKFVYALTLTLKRSGQKSMRHNLQAVSYVPSPSAPLLAFLGVRADGRTATFLVGDRVTVSGNDLVCRPSLKDCRFLEIKQGANILFSKTPVRGTAKHYRLVLNRVALVPVSKATKAAAARRIRAAGSAAAPELAPAQLVGSGR</sequence>
<reference evidence="2 3" key="1">
    <citation type="submission" date="2022-06" db="EMBL/GenBank/DDBJ databases">
        <title>Paraconexibacter antarcticus.</title>
        <authorList>
            <person name="Kim C.S."/>
        </authorList>
    </citation>
    <scope>NUCLEOTIDE SEQUENCE [LARGE SCALE GENOMIC DNA]</scope>
    <source>
        <strain evidence="2 3">02-257</strain>
    </source>
</reference>
<feature type="region of interest" description="Disordered" evidence="1">
    <location>
        <begin position="109"/>
        <end position="160"/>
    </location>
</feature>
<protein>
    <submittedName>
        <fullName evidence="2">Uncharacterized protein</fullName>
    </submittedName>
</protein>
<dbReference type="EMBL" id="CP098502">
    <property type="protein sequence ID" value="UTI62555.1"/>
    <property type="molecule type" value="Genomic_DNA"/>
</dbReference>
<evidence type="ECO:0000313" key="3">
    <source>
        <dbReference type="Proteomes" id="UP001056035"/>
    </source>
</evidence>
<keyword evidence="3" id="KW-1185">Reference proteome</keyword>
<gene>
    <name evidence="2" type="ORF">NBH00_14425</name>
</gene>